<dbReference type="RefSeq" id="WP_058514895.1">
    <property type="nucleotide sequence ID" value="NZ_CAAAIH010000028.1"/>
</dbReference>
<name>A0A0W0YIW2_9GAMM</name>
<comment type="caution">
    <text evidence="7">The sequence shown here is derived from an EMBL/GenBank/DDBJ whole genome shotgun (WGS) entry which is preliminary data.</text>
</comment>
<keyword evidence="2 4" id="KW-0560">Oxidoreductase</keyword>
<dbReference type="InterPro" id="IPR036291">
    <property type="entry name" value="NAD(P)-bd_dom_sf"/>
</dbReference>
<dbReference type="SUPFAM" id="SSF51735">
    <property type="entry name" value="NAD(P)-binding Rossmann-fold domains"/>
    <property type="match status" value="1"/>
</dbReference>
<evidence type="ECO:0000313" key="8">
    <source>
        <dbReference type="Proteomes" id="UP000054703"/>
    </source>
</evidence>
<evidence type="ECO:0000256" key="1">
    <source>
        <dbReference type="ARBA" id="ARBA00005854"/>
    </source>
</evidence>
<comment type="similarity">
    <text evidence="1 4">Belongs to the D-isomer specific 2-hydroxyacid dehydrogenase family.</text>
</comment>
<feature type="domain" description="D-isomer specific 2-hydroxyacid dehydrogenase NAD-binding" evidence="6">
    <location>
        <begin position="107"/>
        <end position="269"/>
    </location>
</feature>
<dbReference type="PATRIC" id="fig|45074.5.peg.3158"/>
<dbReference type="InterPro" id="IPR006140">
    <property type="entry name" value="D-isomer_DH_NAD-bd"/>
</dbReference>
<evidence type="ECO:0000256" key="3">
    <source>
        <dbReference type="ARBA" id="ARBA00023027"/>
    </source>
</evidence>
<dbReference type="InterPro" id="IPR029753">
    <property type="entry name" value="D-isomer_DH_CS"/>
</dbReference>
<dbReference type="Pfam" id="PF02826">
    <property type="entry name" value="2-Hacid_dh_C"/>
    <property type="match status" value="1"/>
</dbReference>
<evidence type="ECO:0000313" key="7">
    <source>
        <dbReference type="EMBL" id="KTD56775.1"/>
    </source>
</evidence>
<gene>
    <name evidence="7" type="ORF">Lsan_2935</name>
</gene>
<accession>A0A0W0YIW2</accession>
<dbReference type="STRING" id="45074.Lsan_2935"/>
<dbReference type="EMBL" id="LNYU01000081">
    <property type="protein sequence ID" value="KTD56775.1"/>
    <property type="molecule type" value="Genomic_DNA"/>
</dbReference>
<reference evidence="7 8" key="1">
    <citation type="submission" date="2015-11" db="EMBL/GenBank/DDBJ databases">
        <title>Genomic analysis of 38 Legionella species identifies large and diverse effector repertoires.</title>
        <authorList>
            <person name="Burstein D."/>
            <person name="Amaro F."/>
            <person name="Zusman T."/>
            <person name="Lifshitz Z."/>
            <person name="Cohen O."/>
            <person name="Gilbert J.A."/>
            <person name="Pupko T."/>
            <person name="Shuman H.A."/>
            <person name="Segal G."/>
        </authorList>
    </citation>
    <scope>NUCLEOTIDE SEQUENCE [LARGE SCALE GENOMIC DNA]</scope>
    <source>
        <strain evidence="7 8">SC-63-C7</strain>
    </source>
</reference>
<protein>
    <submittedName>
        <fullName evidence="7">D-3-phosphoglycerate dehydrogenase</fullName>
    </submittedName>
</protein>
<organism evidence="7 8">
    <name type="scientific">Legionella santicrucis</name>
    <dbReference type="NCBI Taxonomy" id="45074"/>
    <lineage>
        <taxon>Bacteria</taxon>
        <taxon>Pseudomonadati</taxon>
        <taxon>Pseudomonadota</taxon>
        <taxon>Gammaproteobacteria</taxon>
        <taxon>Legionellales</taxon>
        <taxon>Legionellaceae</taxon>
        <taxon>Legionella</taxon>
    </lineage>
</organism>
<dbReference type="PROSITE" id="PS00671">
    <property type="entry name" value="D_2_HYDROXYACID_DH_3"/>
    <property type="match status" value="1"/>
</dbReference>
<dbReference type="GO" id="GO:0016616">
    <property type="term" value="F:oxidoreductase activity, acting on the CH-OH group of donors, NAD or NADP as acceptor"/>
    <property type="evidence" value="ECO:0007669"/>
    <property type="project" value="InterPro"/>
</dbReference>
<feature type="domain" description="D-isomer specific 2-hydroxyacid dehydrogenase catalytic" evidence="5">
    <location>
        <begin position="16"/>
        <end position="292"/>
    </location>
</feature>
<sequence length="297" mass="32542">MKIAIIEPIGVTSDEIHSELFNQAITECDSRNWSDEQLINHIKDAHIVALTNRPLSAKVIHAATELKFIAVAFAGIDHIDMDAVNQRNILVKNAAGYANTAVAELVFGLMISLARDIPGNNQKVRQKATTNTGIELKNKTLGIVGLGAIGSEVKRLAEAFQMKTVDYGKNSQLTLENLFSQSDFITLHVPLVNATRGMVDLKLLSKMKKTAYLINCARGPIVVSSDLKQALEQQLIAGAALDVFDMEPPLPSDYNLFEAPNLIATPHIGFNTQEALRSKGLLTLKNIQEFLNINTRD</sequence>
<dbReference type="Proteomes" id="UP000054703">
    <property type="component" value="Unassembled WGS sequence"/>
</dbReference>
<keyword evidence="3" id="KW-0520">NAD</keyword>
<dbReference type="PANTHER" id="PTHR42789:SF1">
    <property type="entry name" value="D-ISOMER SPECIFIC 2-HYDROXYACID DEHYDROGENASE FAMILY PROTEIN (AFU_ORTHOLOGUE AFUA_6G10090)"/>
    <property type="match status" value="1"/>
</dbReference>
<dbReference type="Gene3D" id="3.40.50.720">
    <property type="entry name" value="NAD(P)-binding Rossmann-like Domain"/>
    <property type="match status" value="2"/>
</dbReference>
<dbReference type="InterPro" id="IPR006139">
    <property type="entry name" value="D-isomer_2_OHA_DH_cat_dom"/>
</dbReference>
<evidence type="ECO:0000259" key="6">
    <source>
        <dbReference type="Pfam" id="PF02826"/>
    </source>
</evidence>
<dbReference type="PROSITE" id="PS00670">
    <property type="entry name" value="D_2_HYDROXYACID_DH_2"/>
    <property type="match status" value="1"/>
</dbReference>
<evidence type="ECO:0000259" key="5">
    <source>
        <dbReference type="Pfam" id="PF00389"/>
    </source>
</evidence>
<dbReference type="GO" id="GO:0051287">
    <property type="term" value="F:NAD binding"/>
    <property type="evidence" value="ECO:0007669"/>
    <property type="project" value="InterPro"/>
</dbReference>
<dbReference type="AlphaFoldDB" id="A0A0W0YIW2"/>
<evidence type="ECO:0000256" key="2">
    <source>
        <dbReference type="ARBA" id="ARBA00023002"/>
    </source>
</evidence>
<dbReference type="OrthoDB" id="9805416at2"/>
<dbReference type="PANTHER" id="PTHR42789">
    <property type="entry name" value="D-ISOMER SPECIFIC 2-HYDROXYACID DEHYDROGENASE FAMILY PROTEIN (AFU_ORTHOLOGUE AFUA_6G10090)"/>
    <property type="match status" value="1"/>
</dbReference>
<keyword evidence="8" id="KW-1185">Reference proteome</keyword>
<dbReference type="Pfam" id="PF00389">
    <property type="entry name" value="2-Hacid_dh"/>
    <property type="match status" value="1"/>
</dbReference>
<dbReference type="InterPro" id="IPR050857">
    <property type="entry name" value="D-2-hydroxyacid_DH"/>
</dbReference>
<proteinExistence type="inferred from homology"/>
<evidence type="ECO:0000256" key="4">
    <source>
        <dbReference type="RuleBase" id="RU003719"/>
    </source>
</evidence>
<dbReference type="SUPFAM" id="SSF52283">
    <property type="entry name" value="Formate/glycerate dehydrogenase catalytic domain-like"/>
    <property type="match status" value="1"/>
</dbReference>